<dbReference type="Proteomes" id="UP000474967">
    <property type="component" value="Unassembled WGS sequence"/>
</dbReference>
<dbReference type="Pfam" id="PF08338">
    <property type="entry name" value="DUF1731"/>
    <property type="match status" value="1"/>
</dbReference>
<gene>
    <name evidence="3" type="ORF">G3T36_10140</name>
</gene>
<sequence>MAERIVIAGASGFIGRYLADAFRADGADVALIGRAGPDASWGNTGAITDLLEGADLLVNLAGKSVNCRYGPANRAEILRSRVATTRELADAVAGCENPPALWVNASTATIYRHAEDRPMTESTGEFGTGFSVGIATEWERTFFAADLPATRRVALRMAIVLGDGSALLPLIRLARFGLGGPQLDGRWFSTRARRDAGTFHEFRARGGRQRFSWIHIRDVYGIIRFLQARTGLDGVVNAASPHPTDNRTFMATLRRVLGIRVGLPAFRWMLELGSAAIRTETELVLKSRWVVPERLTDAGYEFAFPDLEPALRDIVGARSLPETVAAS</sequence>
<dbReference type="InterPro" id="IPR013549">
    <property type="entry name" value="DUF1731"/>
</dbReference>
<dbReference type="InterPro" id="IPR036291">
    <property type="entry name" value="NAD(P)-bd_dom_sf"/>
</dbReference>
<organism evidence="3 4">
    <name type="scientific">Leifsonia tongyongensis</name>
    <dbReference type="NCBI Taxonomy" id="1268043"/>
    <lineage>
        <taxon>Bacteria</taxon>
        <taxon>Bacillati</taxon>
        <taxon>Actinomycetota</taxon>
        <taxon>Actinomycetes</taxon>
        <taxon>Micrococcales</taxon>
        <taxon>Microbacteriaceae</taxon>
        <taxon>Leifsonia</taxon>
    </lineage>
</organism>
<dbReference type="PANTHER" id="PTHR11092">
    <property type="entry name" value="SUGAR NUCLEOTIDE EPIMERASE RELATED"/>
    <property type="match status" value="1"/>
</dbReference>
<keyword evidence="4" id="KW-1185">Reference proteome</keyword>
<evidence type="ECO:0000259" key="2">
    <source>
        <dbReference type="Pfam" id="PF08338"/>
    </source>
</evidence>
<accession>A0A6L9XY75</accession>
<protein>
    <submittedName>
        <fullName evidence="3">DUF1731 domain-containing protein</fullName>
    </submittedName>
</protein>
<evidence type="ECO:0000259" key="1">
    <source>
        <dbReference type="Pfam" id="PF01370"/>
    </source>
</evidence>
<dbReference type="EMBL" id="JAAGWY010000002">
    <property type="protein sequence ID" value="NEN06236.1"/>
    <property type="molecule type" value="Genomic_DNA"/>
</dbReference>
<dbReference type="Gene3D" id="3.40.50.720">
    <property type="entry name" value="NAD(P)-binding Rossmann-like Domain"/>
    <property type="match status" value="1"/>
</dbReference>
<proteinExistence type="predicted"/>
<dbReference type="RefSeq" id="WP_163289674.1">
    <property type="nucleotide sequence ID" value="NZ_JAAGWY010000002.1"/>
</dbReference>
<reference evidence="3 4" key="1">
    <citation type="journal article" date="2014" name="J. Microbiol.">
        <title>Diaminobutyricibacter tongyongensis gen. nov., sp. nov. and Homoserinibacter gongjuensis gen. nov., sp. nov. belong to the family Microbacteriaceae.</title>
        <authorList>
            <person name="Kim S.J."/>
            <person name="Ahn J.H."/>
            <person name="Weon H.Y."/>
            <person name="Hamada M."/>
            <person name="Suzuki K."/>
            <person name="Kwon S.W."/>
        </authorList>
    </citation>
    <scope>NUCLEOTIDE SEQUENCE [LARGE SCALE GENOMIC DNA]</scope>
    <source>
        <strain evidence="3 4">NBRC 108724</strain>
    </source>
</reference>
<dbReference type="Pfam" id="PF01370">
    <property type="entry name" value="Epimerase"/>
    <property type="match status" value="1"/>
</dbReference>
<dbReference type="AlphaFoldDB" id="A0A6L9XY75"/>
<name>A0A6L9XY75_9MICO</name>
<dbReference type="PANTHER" id="PTHR11092:SF0">
    <property type="entry name" value="EPIMERASE FAMILY PROTEIN SDR39U1"/>
    <property type="match status" value="1"/>
</dbReference>
<comment type="caution">
    <text evidence="3">The sequence shown here is derived from an EMBL/GenBank/DDBJ whole genome shotgun (WGS) entry which is preliminary data.</text>
</comment>
<evidence type="ECO:0000313" key="3">
    <source>
        <dbReference type="EMBL" id="NEN06236.1"/>
    </source>
</evidence>
<feature type="domain" description="NAD-dependent epimerase/dehydratase" evidence="1">
    <location>
        <begin position="5"/>
        <end position="124"/>
    </location>
</feature>
<dbReference type="InterPro" id="IPR001509">
    <property type="entry name" value="Epimerase_deHydtase"/>
</dbReference>
<evidence type="ECO:0000313" key="4">
    <source>
        <dbReference type="Proteomes" id="UP000474967"/>
    </source>
</evidence>
<feature type="domain" description="DUF1731" evidence="2">
    <location>
        <begin position="267"/>
        <end position="314"/>
    </location>
</feature>
<dbReference type="SUPFAM" id="SSF51735">
    <property type="entry name" value="NAD(P)-binding Rossmann-fold domains"/>
    <property type="match status" value="1"/>
</dbReference>